<evidence type="ECO:0000313" key="9">
    <source>
        <dbReference type="Proteomes" id="UP000182379"/>
    </source>
</evidence>
<dbReference type="GO" id="GO:0005886">
    <property type="term" value="C:plasma membrane"/>
    <property type="evidence" value="ECO:0007669"/>
    <property type="project" value="UniProtKB-SubCell"/>
</dbReference>
<evidence type="ECO:0000259" key="7">
    <source>
        <dbReference type="Pfam" id="PF00482"/>
    </source>
</evidence>
<accession>A0A1H2Z6X7</accession>
<protein>
    <submittedName>
        <fullName evidence="8">Tight adherence protein C</fullName>
    </submittedName>
</protein>
<dbReference type="AlphaFoldDB" id="A0A1H2Z6X7"/>
<dbReference type="InterPro" id="IPR018076">
    <property type="entry name" value="T2SS_GspF_dom"/>
</dbReference>
<feature type="transmembrane region" description="Helical" evidence="6">
    <location>
        <begin position="280"/>
        <end position="302"/>
    </location>
</feature>
<gene>
    <name evidence="8" type="ORF">SAMN05216495_11379</name>
</gene>
<dbReference type="GeneID" id="78334884"/>
<evidence type="ECO:0000256" key="2">
    <source>
        <dbReference type="ARBA" id="ARBA00022475"/>
    </source>
</evidence>
<proteinExistence type="predicted"/>
<dbReference type="PANTHER" id="PTHR35007">
    <property type="entry name" value="INTEGRAL MEMBRANE PROTEIN-RELATED"/>
    <property type="match status" value="1"/>
</dbReference>
<evidence type="ECO:0000256" key="4">
    <source>
        <dbReference type="ARBA" id="ARBA00022989"/>
    </source>
</evidence>
<evidence type="ECO:0000256" key="1">
    <source>
        <dbReference type="ARBA" id="ARBA00004651"/>
    </source>
</evidence>
<feature type="transmembrane region" description="Helical" evidence="6">
    <location>
        <begin position="136"/>
        <end position="157"/>
    </location>
</feature>
<keyword evidence="5 6" id="KW-0472">Membrane</keyword>
<evidence type="ECO:0000256" key="3">
    <source>
        <dbReference type="ARBA" id="ARBA00022692"/>
    </source>
</evidence>
<feature type="transmembrane region" description="Helical" evidence="6">
    <location>
        <begin position="6"/>
        <end position="23"/>
    </location>
</feature>
<dbReference type="RefSeq" id="WP_012938530.1">
    <property type="nucleotide sequence ID" value="NZ_CAMEFB010000017.1"/>
</dbReference>
<reference evidence="8 9" key="1">
    <citation type="submission" date="2016-10" db="EMBL/GenBank/DDBJ databases">
        <authorList>
            <person name="Varghese N."/>
            <person name="Submissions S."/>
        </authorList>
    </citation>
    <scope>NUCLEOTIDE SEQUENCE [LARGE SCALE GENOMIC DNA]</scope>
    <source>
        <strain evidence="8 9">WCC6</strain>
    </source>
</reference>
<dbReference type="PANTHER" id="PTHR35007:SF2">
    <property type="entry name" value="PILUS ASSEMBLE PROTEIN"/>
    <property type="match status" value="1"/>
</dbReference>
<comment type="subcellular location">
    <subcellularLocation>
        <location evidence="1">Cell membrane</location>
        <topology evidence="1">Multi-pass membrane protein</topology>
    </subcellularLocation>
</comment>
<dbReference type="Proteomes" id="UP000182379">
    <property type="component" value="Unassembled WGS sequence"/>
</dbReference>
<dbReference type="EMBL" id="FNOP01000013">
    <property type="protein sequence ID" value="SDX12634.1"/>
    <property type="molecule type" value="Genomic_DNA"/>
</dbReference>
<name>A0A1H2Z6X7_ACIFE</name>
<organism evidence="8 9">
    <name type="scientific">Acidaminococcus fermentans</name>
    <dbReference type="NCBI Taxonomy" id="905"/>
    <lineage>
        <taxon>Bacteria</taxon>
        <taxon>Bacillati</taxon>
        <taxon>Bacillota</taxon>
        <taxon>Negativicutes</taxon>
        <taxon>Acidaminococcales</taxon>
        <taxon>Acidaminococcaceae</taxon>
        <taxon>Acidaminococcus</taxon>
    </lineage>
</organism>
<feature type="transmembrane region" description="Helical" evidence="6">
    <location>
        <begin position="105"/>
        <end position="124"/>
    </location>
</feature>
<dbReference type="Pfam" id="PF00482">
    <property type="entry name" value="T2SSF"/>
    <property type="match status" value="1"/>
</dbReference>
<evidence type="ECO:0000313" key="8">
    <source>
        <dbReference type="EMBL" id="SDX12634.1"/>
    </source>
</evidence>
<keyword evidence="2" id="KW-1003">Cell membrane</keyword>
<evidence type="ECO:0000256" key="6">
    <source>
        <dbReference type="SAM" id="Phobius"/>
    </source>
</evidence>
<keyword evidence="4 6" id="KW-1133">Transmembrane helix</keyword>
<feature type="domain" description="Type II secretion system protein GspF" evidence="7">
    <location>
        <begin position="172"/>
        <end position="297"/>
    </location>
</feature>
<keyword evidence="3 6" id="KW-0812">Transmembrane</keyword>
<sequence>MLALSLSIALALFFYLSLSVLALKKIQGEEVKRRLETFREEEKPQEAEDNPNDLKKIPLYQRTIGRLLAQAMDFFSKFAPSALPQMMEQRIILAGKQGIWKPRTLVGIWFVSMIFWGFQGFRYTTGHPMSTFGGLVLIWGCLLFGAMLPFGVLNHIIRNRQTKIIRQLPDVLDLLSISVQAGLSLDGAMRKVVERMEGPLIDEFRRMLRDVRMGMTRRRSMQLMARRCDVQDVYLFVMSVVQSERLGASMSDTLVIQADNMRDLRRQRARTQAMKAPVKMIFPLVFCIFPAIFVVVLLPSLISLMQGMK</sequence>
<comment type="caution">
    <text evidence="8">The sequence shown here is derived from an EMBL/GenBank/DDBJ whole genome shotgun (WGS) entry which is preliminary data.</text>
</comment>
<evidence type="ECO:0000256" key="5">
    <source>
        <dbReference type="ARBA" id="ARBA00023136"/>
    </source>
</evidence>
<dbReference type="OMA" id="RCDVQDV"/>